<sequence length="176" mass="19779">MKGRGVRGGAADLGNGGVVRQWLGKWRWLVAWGNWFGWALGAAPVSGGVFGWKGEEVERRKRIMALFDGSGRKWRVPIWLKKKGVVREKVRRGRGYAGVVFFRRREIKEGGLAAIFGVLRHSGVVGRRGEREKRGESSDGGFPAMVILFPAVGRSGRRKKKRERGPAARRREKKEK</sequence>
<feature type="transmembrane region" description="Helical" evidence="2">
    <location>
        <begin position="35"/>
        <end position="52"/>
    </location>
</feature>
<feature type="compositionally biased region" description="Basic residues" evidence="1">
    <location>
        <begin position="155"/>
        <end position="176"/>
    </location>
</feature>
<evidence type="ECO:0000313" key="3">
    <source>
        <dbReference type="EMBL" id="MCD7463001.1"/>
    </source>
</evidence>
<evidence type="ECO:0000256" key="1">
    <source>
        <dbReference type="SAM" id="MobiDB-lite"/>
    </source>
</evidence>
<organism evidence="3 4">
    <name type="scientific">Datura stramonium</name>
    <name type="common">Jimsonweed</name>
    <name type="synonym">Common thornapple</name>
    <dbReference type="NCBI Taxonomy" id="4076"/>
    <lineage>
        <taxon>Eukaryota</taxon>
        <taxon>Viridiplantae</taxon>
        <taxon>Streptophyta</taxon>
        <taxon>Embryophyta</taxon>
        <taxon>Tracheophyta</taxon>
        <taxon>Spermatophyta</taxon>
        <taxon>Magnoliopsida</taxon>
        <taxon>eudicotyledons</taxon>
        <taxon>Gunneridae</taxon>
        <taxon>Pentapetalae</taxon>
        <taxon>asterids</taxon>
        <taxon>lamiids</taxon>
        <taxon>Solanales</taxon>
        <taxon>Solanaceae</taxon>
        <taxon>Solanoideae</taxon>
        <taxon>Datureae</taxon>
        <taxon>Datura</taxon>
    </lineage>
</organism>
<keyword evidence="2" id="KW-0812">Transmembrane</keyword>
<keyword evidence="2" id="KW-0472">Membrane</keyword>
<keyword evidence="2" id="KW-1133">Transmembrane helix</keyword>
<dbReference type="EMBL" id="JACEIK010000853">
    <property type="protein sequence ID" value="MCD7463001.1"/>
    <property type="molecule type" value="Genomic_DNA"/>
</dbReference>
<name>A0ABS8SVE8_DATST</name>
<evidence type="ECO:0000256" key="2">
    <source>
        <dbReference type="SAM" id="Phobius"/>
    </source>
</evidence>
<reference evidence="3 4" key="1">
    <citation type="journal article" date="2021" name="BMC Genomics">
        <title>Datura genome reveals duplications of psychoactive alkaloid biosynthetic genes and high mutation rate following tissue culture.</title>
        <authorList>
            <person name="Rajewski A."/>
            <person name="Carter-House D."/>
            <person name="Stajich J."/>
            <person name="Litt A."/>
        </authorList>
    </citation>
    <scope>NUCLEOTIDE SEQUENCE [LARGE SCALE GENOMIC DNA]</scope>
    <source>
        <strain evidence="3">AR-01</strain>
    </source>
</reference>
<gene>
    <name evidence="3" type="ORF">HAX54_049777</name>
</gene>
<evidence type="ECO:0000313" key="4">
    <source>
        <dbReference type="Proteomes" id="UP000823775"/>
    </source>
</evidence>
<accession>A0ABS8SVE8</accession>
<protein>
    <submittedName>
        <fullName evidence="3">Uncharacterized protein</fullName>
    </submittedName>
</protein>
<proteinExistence type="predicted"/>
<dbReference type="Proteomes" id="UP000823775">
    <property type="component" value="Unassembled WGS sequence"/>
</dbReference>
<keyword evidence="4" id="KW-1185">Reference proteome</keyword>
<feature type="region of interest" description="Disordered" evidence="1">
    <location>
        <begin position="150"/>
        <end position="176"/>
    </location>
</feature>
<comment type="caution">
    <text evidence="3">The sequence shown here is derived from an EMBL/GenBank/DDBJ whole genome shotgun (WGS) entry which is preliminary data.</text>
</comment>